<name>A0A9N8YRG4_9GLOM</name>
<organism evidence="3 4">
    <name type="scientific">Ambispora leptoticha</name>
    <dbReference type="NCBI Taxonomy" id="144679"/>
    <lineage>
        <taxon>Eukaryota</taxon>
        <taxon>Fungi</taxon>
        <taxon>Fungi incertae sedis</taxon>
        <taxon>Mucoromycota</taxon>
        <taxon>Glomeromycotina</taxon>
        <taxon>Glomeromycetes</taxon>
        <taxon>Archaeosporales</taxon>
        <taxon>Ambisporaceae</taxon>
        <taxon>Ambispora</taxon>
    </lineage>
</organism>
<dbReference type="OrthoDB" id="3222551at2759"/>
<evidence type="ECO:0000259" key="2">
    <source>
        <dbReference type="PROSITE" id="PS00028"/>
    </source>
</evidence>
<feature type="compositionally biased region" description="Basic and acidic residues" evidence="1">
    <location>
        <begin position="54"/>
        <end position="71"/>
    </location>
</feature>
<feature type="domain" description="C2H2-type" evidence="2">
    <location>
        <begin position="127"/>
        <end position="150"/>
    </location>
</feature>
<evidence type="ECO:0000313" key="4">
    <source>
        <dbReference type="Proteomes" id="UP000789508"/>
    </source>
</evidence>
<comment type="caution">
    <text evidence="3">The sequence shown here is derived from an EMBL/GenBank/DDBJ whole genome shotgun (WGS) entry which is preliminary data.</text>
</comment>
<feature type="region of interest" description="Disordered" evidence="1">
    <location>
        <begin position="54"/>
        <end position="73"/>
    </location>
</feature>
<accession>A0A9N8YRG4</accession>
<feature type="compositionally biased region" description="Low complexity" evidence="1">
    <location>
        <begin position="195"/>
        <end position="213"/>
    </location>
</feature>
<proteinExistence type="predicted"/>
<evidence type="ECO:0000313" key="3">
    <source>
        <dbReference type="EMBL" id="CAG8447935.1"/>
    </source>
</evidence>
<feature type="region of interest" description="Disordered" evidence="1">
    <location>
        <begin position="257"/>
        <end position="279"/>
    </location>
</feature>
<dbReference type="InterPro" id="IPR013087">
    <property type="entry name" value="Znf_C2H2_type"/>
</dbReference>
<reference evidence="3" key="1">
    <citation type="submission" date="2021-06" db="EMBL/GenBank/DDBJ databases">
        <authorList>
            <person name="Kallberg Y."/>
            <person name="Tangrot J."/>
            <person name="Rosling A."/>
        </authorList>
    </citation>
    <scope>NUCLEOTIDE SEQUENCE</scope>
    <source>
        <strain evidence="3">FL130A</strain>
    </source>
</reference>
<feature type="region of interest" description="Disordered" evidence="1">
    <location>
        <begin position="1"/>
        <end position="20"/>
    </location>
</feature>
<gene>
    <name evidence="3" type="ORF">ALEPTO_LOCUS811</name>
</gene>
<dbReference type="AlphaFoldDB" id="A0A9N8YRG4"/>
<feature type="compositionally biased region" description="Low complexity" evidence="1">
    <location>
        <begin position="170"/>
        <end position="181"/>
    </location>
</feature>
<protein>
    <submittedName>
        <fullName evidence="3">12476_t:CDS:1</fullName>
    </submittedName>
</protein>
<keyword evidence="4" id="KW-1185">Reference proteome</keyword>
<dbReference type="EMBL" id="CAJVPS010000070">
    <property type="protein sequence ID" value="CAG8447935.1"/>
    <property type="molecule type" value="Genomic_DNA"/>
</dbReference>
<evidence type="ECO:0000256" key="1">
    <source>
        <dbReference type="SAM" id="MobiDB-lite"/>
    </source>
</evidence>
<dbReference type="PROSITE" id="PS00028">
    <property type="entry name" value="ZINC_FINGER_C2H2_1"/>
    <property type="match status" value="1"/>
</dbReference>
<feature type="region of interest" description="Disordered" evidence="1">
    <location>
        <begin position="166"/>
        <end position="222"/>
    </location>
</feature>
<sequence length="279" mass="30926">METTATRRSSKGGGVANSFPVSENRAYLLKDVVESKEAQKNFVSGNGKLKIDENEKNHISTVPTDKRKDQSSETTTALKETISSTSKSTVEYATARPAKVDEITTEEEIESCVGYKANIYDTSLVVCTLKGCNKYFTKIDKFTIHRKREHDTSDISSDIWIFGNMKKGDSSNPNNNNNSSSKPESGIITKDSSLSIKSNTPKKSNSSNISEKNNTGEPPRYYNAMQMHPMGFGLPPYGEIAPPRYDGGYSEMAYSGFYGGNRRFMSNPPPPQPPQRRSR</sequence>
<feature type="compositionally biased region" description="Pro residues" evidence="1">
    <location>
        <begin position="267"/>
        <end position="279"/>
    </location>
</feature>
<dbReference type="Proteomes" id="UP000789508">
    <property type="component" value="Unassembled WGS sequence"/>
</dbReference>